<dbReference type="SMART" id="SM00320">
    <property type="entry name" value="WD40"/>
    <property type="match status" value="5"/>
</dbReference>
<keyword evidence="6" id="KW-1185">Reference proteome</keyword>
<dbReference type="SUPFAM" id="SSF50978">
    <property type="entry name" value="WD40 repeat-like"/>
    <property type="match status" value="1"/>
</dbReference>
<keyword evidence="1 3" id="KW-0853">WD repeat</keyword>
<feature type="region of interest" description="Disordered" evidence="4">
    <location>
        <begin position="1"/>
        <end position="20"/>
    </location>
</feature>
<name>A0A0C9ZQW6_9AGAM</name>
<dbReference type="Proteomes" id="UP000054018">
    <property type="component" value="Unassembled WGS sequence"/>
</dbReference>
<feature type="repeat" description="WD" evidence="3">
    <location>
        <begin position="52"/>
        <end position="94"/>
    </location>
</feature>
<dbReference type="PANTHER" id="PTHR15574:SF40">
    <property type="entry name" value="WD AND TETRATRICOPEPTIDE REPEATS PROTEIN 1"/>
    <property type="match status" value="1"/>
</dbReference>
<dbReference type="Gene3D" id="2.130.10.10">
    <property type="entry name" value="YVTN repeat-like/Quinoprotein amine dehydrogenase"/>
    <property type="match status" value="3"/>
</dbReference>
<keyword evidence="2" id="KW-0677">Repeat</keyword>
<dbReference type="InterPro" id="IPR036322">
    <property type="entry name" value="WD40_repeat_dom_sf"/>
</dbReference>
<dbReference type="PROSITE" id="PS50082">
    <property type="entry name" value="WD_REPEATS_2"/>
    <property type="match status" value="1"/>
</dbReference>
<dbReference type="PANTHER" id="PTHR15574">
    <property type="entry name" value="WD REPEAT DOMAIN-CONTAINING FAMILY"/>
    <property type="match status" value="1"/>
</dbReference>
<reference evidence="5 6" key="1">
    <citation type="submission" date="2014-04" db="EMBL/GenBank/DDBJ databases">
        <authorList>
            <consortium name="DOE Joint Genome Institute"/>
            <person name="Kuo A."/>
            <person name="Kohler A."/>
            <person name="Costa M.D."/>
            <person name="Nagy L.G."/>
            <person name="Floudas D."/>
            <person name="Copeland A."/>
            <person name="Barry K.W."/>
            <person name="Cichocki N."/>
            <person name="Veneault-Fourrey C."/>
            <person name="LaButti K."/>
            <person name="Lindquist E.A."/>
            <person name="Lipzen A."/>
            <person name="Lundell T."/>
            <person name="Morin E."/>
            <person name="Murat C."/>
            <person name="Sun H."/>
            <person name="Tunlid A."/>
            <person name="Henrissat B."/>
            <person name="Grigoriev I.V."/>
            <person name="Hibbett D.S."/>
            <person name="Martin F."/>
            <person name="Nordberg H.P."/>
            <person name="Cantor M.N."/>
            <person name="Hua S.X."/>
        </authorList>
    </citation>
    <scope>NUCLEOTIDE SEQUENCE [LARGE SCALE GENOMIC DNA]</scope>
    <source>
        <strain evidence="5 6">441</strain>
    </source>
</reference>
<evidence type="ECO:0000256" key="4">
    <source>
        <dbReference type="SAM" id="MobiDB-lite"/>
    </source>
</evidence>
<evidence type="ECO:0000256" key="3">
    <source>
        <dbReference type="PROSITE-ProRule" id="PRU00221"/>
    </source>
</evidence>
<evidence type="ECO:0000256" key="1">
    <source>
        <dbReference type="ARBA" id="ARBA00022574"/>
    </source>
</evidence>
<proteinExistence type="predicted"/>
<dbReference type="GO" id="GO:0080008">
    <property type="term" value="C:Cul4-RING E3 ubiquitin ligase complex"/>
    <property type="evidence" value="ECO:0007669"/>
    <property type="project" value="TreeGrafter"/>
</dbReference>
<dbReference type="InterPro" id="IPR001680">
    <property type="entry name" value="WD40_rpt"/>
</dbReference>
<dbReference type="InterPro" id="IPR045151">
    <property type="entry name" value="DCAF8"/>
</dbReference>
<gene>
    <name evidence="5" type="ORF">PISMIDRAFT_680638</name>
</gene>
<reference evidence="6" key="2">
    <citation type="submission" date="2015-01" db="EMBL/GenBank/DDBJ databases">
        <title>Evolutionary Origins and Diversification of the Mycorrhizal Mutualists.</title>
        <authorList>
            <consortium name="DOE Joint Genome Institute"/>
            <consortium name="Mycorrhizal Genomics Consortium"/>
            <person name="Kohler A."/>
            <person name="Kuo A."/>
            <person name="Nagy L.G."/>
            <person name="Floudas D."/>
            <person name="Copeland A."/>
            <person name="Barry K.W."/>
            <person name="Cichocki N."/>
            <person name="Veneault-Fourrey C."/>
            <person name="LaButti K."/>
            <person name="Lindquist E.A."/>
            <person name="Lipzen A."/>
            <person name="Lundell T."/>
            <person name="Morin E."/>
            <person name="Murat C."/>
            <person name="Riley R."/>
            <person name="Ohm R."/>
            <person name="Sun H."/>
            <person name="Tunlid A."/>
            <person name="Henrissat B."/>
            <person name="Grigoriev I.V."/>
            <person name="Hibbett D.S."/>
            <person name="Martin F."/>
        </authorList>
    </citation>
    <scope>NUCLEOTIDE SEQUENCE [LARGE SCALE GENOMIC DNA]</scope>
    <source>
        <strain evidence="6">441</strain>
    </source>
</reference>
<dbReference type="HOGENOM" id="CLU_030900_0_0_1"/>
<dbReference type="AlphaFoldDB" id="A0A0C9ZQW6"/>
<dbReference type="GO" id="GO:0045717">
    <property type="term" value="P:negative regulation of fatty acid biosynthetic process"/>
    <property type="evidence" value="ECO:0007669"/>
    <property type="project" value="TreeGrafter"/>
</dbReference>
<evidence type="ECO:0000313" key="5">
    <source>
        <dbReference type="EMBL" id="KIK22113.1"/>
    </source>
</evidence>
<dbReference type="EMBL" id="KN833743">
    <property type="protein sequence ID" value="KIK22113.1"/>
    <property type="molecule type" value="Genomic_DNA"/>
</dbReference>
<evidence type="ECO:0000256" key="2">
    <source>
        <dbReference type="ARBA" id="ARBA00022737"/>
    </source>
</evidence>
<organism evidence="5 6">
    <name type="scientific">Pisolithus microcarpus 441</name>
    <dbReference type="NCBI Taxonomy" id="765257"/>
    <lineage>
        <taxon>Eukaryota</taxon>
        <taxon>Fungi</taxon>
        <taxon>Dikarya</taxon>
        <taxon>Basidiomycota</taxon>
        <taxon>Agaricomycotina</taxon>
        <taxon>Agaricomycetes</taxon>
        <taxon>Agaricomycetidae</taxon>
        <taxon>Boletales</taxon>
        <taxon>Sclerodermatineae</taxon>
        <taxon>Pisolithaceae</taxon>
        <taxon>Pisolithus</taxon>
    </lineage>
</organism>
<dbReference type="InterPro" id="IPR019775">
    <property type="entry name" value="WD40_repeat_CS"/>
</dbReference>
<evidence type="ECO:0000313" key="6">
    <source>
        <dbReference type="Proteomes" id="UP000054018"/>
    </source>
</evidence>
<accession>A0A0C9ZQW6</accession>
<evidence type="ECO:0008006" key="7">
    <source>
        <dbReference type="Google" id="ProtNLM"/>
    </source>
</evidence>
<dbReference type="OrthoDB" id="4869960at2759"/>
<sequence length="544" mass="60502">MELTSPTYQHRRRQSTTARSYSDTLASNVIERTRREMFYRACAQGFPYSTKLTAHVSCVNYLVFSRKGGRWLASAGDDFRILLWDFNQEDLRSPSGSYSGPAGNVLSLDFSASNQYLISGGSDSLVLRYDMSRLLPPGVQWDPERPSPALNVYRGHDESVRCISAHAHHDELFFSAGEDGRIILHDARVDRRSSSAQGIYQHTTEFTGVQAHPVMEHVFATSDSRGQVCLRDSRMAFGPLSTRSNEGIVQTYVTKLSKRSCGHLSNPESSSVAFDRDGTRLALTMLHWYPTIYALPDPYPLAICTGRNGPDGNPAPAGERTYSNSCTMKSGAFGGPGISEDILYAAGSDDFRGYVWEIPDATTLAGLRQEIPTEEWYTQEWRDVVGYCEGLLTTRYVPLEISTPLCRLNGHRSIVNAVAIHPSQLHIVTSGIERHIMLHSPTPSSPVTQNLTLTPSEVRKLTEWSPEDEMRFLGALLGTHPTLHEGDTGQSHDESHTISLFDHILREEGEGDVFELKPCKDDNEDGETEENDHGVIDIMRSPST</sequence>
<dbReference type="InterPro" id="IPR015943">
    <property type="entry name" value="WD40/YVTN_repeat-like_dom_sf"/>
</dbReference>
<dbReference type="PROSITE" id="PS00678">
    <property type="entry name" value="WD_REPEATS_1"/>
    <property type="match status" value="1"/>
</dbReference>
<feature type="region of interest" description="Disordered" evidence="4">
    <location>
        <begin position="520"/>
        <end position="544"/>
    </location>
</feature>
<protein>
    <recommendedName>
        <fullName evidence="7">WD40 repeat-like protein</fullName>
    </recommendedName>
</protein>
<dbReference type="GO" id="GO:0005737">
    <property type="term" value="C:cytoplasm"/>
    <property type="evidence" value="ECO:0007669"/>
    <property type="project" value="TreeGrafter"/>
</dbReference>
<dbReference type="STRING" id="765257.A0A0C9ZQW6"/>
<dbReference type="Pfam" id="PF00400">
    <property type="entry name" value="WD40"/>
    <property type="match status" value="4"/>
</dbReference>